<name>A0A1R1YRT3_9FUNG</name>
<dbReference type="AlphaFoldDB" id="A0A1R1YRT3"/>
<dbReference type="OrthoDB" id="64353at2759"/>
<accession>A0A1R1YRT3</accession>
<keyword evidence="2" id="KW-1185">Reference proteome</keyword>
<dbReference type="SUPFAM" id="SSF50978">
    <property type="entry name" value="WD40 repeat-like"/>
    <property type="match status" value="1"/>
</dbReference>
<dbReference type="Proteomes" id="UP000187429">
    <property type="component" value="Unassembled WGS sequence"/>
</dbReference>
<sequence length="100" mass="11473">MLAIGDSNELYLLERRGSSFIRTNTIYGIVFKYLPVFLPYESSYFACDWNQTSNHFAVGSQDGHILAYDIRSTKPISTMYTVNVSHLFTPHSLYFATLTF</sequence>
<dbReference type="Gene3D" id="2.130.10.10">
    <property type="entry name" value="YVTN repeat-like/Quinoprotein amine dehydrogenase"/>
    <property type="match status" value="1"/>
</dbReference>
<evidence type="ECO:0000313" key="2">
    <source>
        <dbReference type="Proteomes" id="UP000187429"/>
    </source>
</evidence>
<comment type="caution">
    <text evidence="1">The sequence shown here is derived from an EMBL/GenBank/DDBJ whole genome shotgun (WGS) entry which is preliminary data.</text>
</comment>
<dbReference type="EMBL" id="LSSM01000240">
    <property type="protein sequence ID" value="OMJ29597.1"/>
    <property type="molecule type" value="Genomic_DNA"/>
</dbReference>
<proteinExistence type="predicted"/>
<protein>
    <submittedName>
        <fullName evidence="1">Uncharacterized protein</fullName>
    </submittedName>
</protein>
<evidence type="ECO:0000313" key="1">
    <source>
        <dbReference type="EMBL" id="OMJ29597.1"/>
    </source>
</evidence>
<gene>
    <name evidence="1" type="ORF">AYI69_g891</name>
</gene>
<reference evidence="2" key="1">
    <citation type="submission" date="2017-01" db="EMBL/GenBank/DDBJ databases">
        <authorList>
            <person name="Wang Y."/>
            <person name="White M."/>
            <person name="Kvist S."/>
            <person name="Moncalvo J.-M."/>
        </authorList>
    </citation>
    <scope>NUCLEOTIDE SEQUENCE [LARGE SCALE GENOMIC DNA]</scope>
    <source>
        <strain evidence="2">ID-206-W2</strain>
    </source>
</reference>
<organism evidence="1 2">
    <name type="scientific">Smittium culicis</name>
    <dbReference type="NCBI Taxonomy" id="133412"/>
    <lineage>
        <taxon>Eukaryota</taxon>
        <taxon>Fungi</taxon>
        <taxon>Fungi incertae sedis</taxon>
        <taxon>Zoopagomycota</taxon>
        <taxon>Kickxellomycotina</taxon>
        <taxon>Harpellomycetes</taxon>
        <taxon>Harpellales</taxon>
        <taxon>Legeriomycetaceae</taxon>
        <taxon>Smittium</taxon>
    </lineage>
</organism>
<dbReference type="InterPro" id="IPR015943">
    <property type="entry name" value="WD40/YVTN_repeat-like_dom_sf"/>
</dbReference>
<dbReference type="InterPro" id="IPR036322">
    <property type="entry name" value="WD40_repeat_dom_sf"/>
</dbReference>